<dbReference type="PROSITE" id="PS00122">
    <property type="entry name" value="CARBOXYLESTERASE_B_1"/>
    <property type="match status" value="1"/>
</dbReference>
<protein>
    <recommendedName>
        <fullName evidence="3">Carboxylic ester hydrolase</fullName>
        <ecNumber evidence="3">3.1.1.-</ecNumber>
    </recommendedName>
</protein>
<feature type="domain" description="Carboxylesterase type B" evidence="4">
    <location>
        <begin position="23"/>
        <end position="388"/>
    </location>
</feature>
<dbReference type="InterPro" id="IPR002018">
    <property type="entry name" value="CarbesteraseB"/>
</dbReference>
<evidence type="ECO:0000256" key="1">
    <source>
        <dbReference type="ARBA" id="ARBA00005964"/>
    </source>
</evidence>
<dbReference type="InterPro" id="IPR019826">
    <property type="entry name" value="Carboxylesterase_B_AS"/>
</dbReference>
<keyword evidence="2 3" id="KW-0378">Hydrolase</keyword>
<evidence type="ECO:0000256" key="2">
    <source>
        <dbReference type="ARBA" id="ARBA00022801"/>
    </source>
</evidence>
<dbReference type="Gene3D" id="3.40.50.1820">
    <property type="entry name" value="alpha/beta hydrolase"/>
    <property type="match status" value="1"/>
</dbReference>
<dbReference type="InterPro" id="IPR050309">
    <property type="entry name" value="Type-B_Carboxylest/Lipase"/>
</dbReference>
<accession>A0AAD2H8C6</accession>
<comment type="caution">
    <text evidence="5">The sequence shown here is derived from an EMBL/GenBank/DDBJ whole genome shotgun (WGS) entry which is preliminary data.</text>
</comment>
<dbReference type="EMBL" id="CAVNYO010000144">
    <property type="protein sequence ID" value="CAK5269297.1"/>
    <property type="molecule type" value="Genomic_DNA"/>
</dbReference>
<sequence length="389" mass="42910">MRQIDTLPRFEIVHLHPPARAASSPQYDPTQMLQQSVVDKKPIIFVSANYRVNTFGFLASANVAPEDLNAGLLDQREALRFVRENIRAFGGDPNKVTIWGQSAGAGSVEAHFLYPAEQSLFRAGIADSSTGPFKNSPDVQTYDKPGKSFPRLLASTGCTAGSSAMECLQKVLFETLMNMSNSMLSATLNQQLWEPAVGPRGSMVPERASLRIARGDFLHLPYLSGTNLNEGTLISAAVQGLGLSGAAENEAFRQFIGHLVIDNSTLTPDVYDKFLANWPANDRSLGAPFNTGDSLFDRAESWYTDNTFLAPRRHFSRHAAALQPVFAYHFRQFIPGTDPRLGVFHASELQLLFGPTPDPSLVPLANQMMDFYINFVHDLNPGRECVYWP</sequence>
<dbReference type="Pfam" id="PF00135">
    <property type="entry name" value="COesterase"/>
    <property type="match status" value="1"/>
</dbReference>
<dbReference type="InterPro" id="IPR029058">
    <property type="entry name" value="AB_hydrolase_fold"/>
</dbReference>
<evidence type="ECO:0000259" key="4">
    <source>
        <dbReference type="Pfam" id="PF00135"/>
    </source>
</evidence>
<proteinExistence type="inferred from homology"/>
<organism evidence="5 6">
    <name type="scientific">Mycena citricolor</name>
    <dbReference type="NCBI Taxonomy" id="2018698"/>
    <lineage>
        <taxon>Eukaryota</taxon>
        <taxon>Fungi</taxon>
        <taxon>Dikarya</taxon>
        <taxon>Basidiomycota</taxon>
        <taxon>Agaricomycotina</taxon>
        <taxon>Agaricomycetes</taxon>
        <taxon>Agaricomycetidae</taxon>
        <taxon>Agaricales</taxon>
        <taxon>Marasmiineae</taxon>
        <taxon>Mycenaceae</taxon>
        <taxon>Mycena</taxon>
    </lineage>
</organism>
<reference evidence="5" key="1">
    <citation type="submission" date="2023-11" db="EMBL/GenBank/DDBJ databases">
        <authorList>
            <person name="De Vega J J."/>
            <person name="De Vega J J."/>
        </authorList>
    </citation>
    <scope>NUCLEOTIDE SEQUENCE</scope>
</reference>
<evidence type="ECO:0000313" key="6">
    <source>
        <dbReference type="Proteomes" id="UP001295794"/>
    </source>
</evidence>
<dbReference type="SUPFAM" id="SSF53474">
    <property type="entry name" value="alpha/beta-Hydrolases"/>
    <property type="match status" value="1"/>
</dbReference>
<dbReference type="Proteomes" id="UP001295794">
    <property type="component" value="Unassembled WGS sequence"/>
</dbReference>
<comment type="similarity">
    <text evidence="1 3">Belongs to the type-B carboxylesterase/lipase family.</text>
</comment>
<evidence type="ECO:0000256" key="3">
    <source>
        <dbReference type="RuleBase" id="RU361235"/>
    </source>
</evidence>
<gene>
    <name evidence="5" type="ORF">MYCIT1_LOCUS12908</name>
</gene>
<dbReference type="PANTHER" id="PTHR11559">
    <property type="entry name" value="CARBOXYLESTERASE"/>
    <property type="match status" value="1"/>
</dbReference>
<dbReference type="GO" id="GO:0016787">
    <property type="term" value="F:hydrolase activity"/>
    <property type="evidence" value="ECO:0007669"/>
    <property type="project" value="UniProtKB-KW"/>
</dbReference>
<keyword evidence="6" id="KW-1185">Reference proteome</keyword>
<evidence type="ECO:0000313" key="5">
    <source>
        <dbReference type="EMBL" id="CAK5269297.1"/>
    </source>
</evidence>
<dbReference type="AlphaFoldDB" id="A0AAD2H8C6"/>
<name>A0AAD2H8C6_9AGAR</name>
<dbReference type="EC" id="3.1.1.-" evidence="3"/>